<keyword evidence="7" id="KW-0472">Membrane</keyword>
<dbReference type="Pfam" id="PF00067">
    <property type="entry name" value="p450"/>
    <property type="match status" value="1"/>
</dbReference>
<evidence type="ECO:0008006" key="10">
    <source>
        <dbReference type="Google" id="ProtNLM"/>
    </source>
</evidence>
<dbReference type="EMBL" id="JAAAJB010000247">
    <property type="protein sequence ID" value="KAG0260474.1"/>
    <property type="molecule type" value="Genomic_DNA"/>
</dbReference>
<dbReference type="Proteomes" id="UP000807716">
    <property type="component" value="Unassembled WGS sequence"/>
</dbReference>
<dbReference type="GO" id="GO:0005506">
    <property type="term" value="F:iron ion binding"/>
    <property type="evidence" value="ECO:0007669"/>
    <property type="project" value="InterPro"/>
</dbReference>
<evidence type="ECO:0000256" key="1">
    <source>
        <dbReference type="ARBA" id="ARBA00010617"/>
    </source>
</evidence>
<evidence type="ECO:0000313" key="9">
    <source>
        <dbReference type="Proteomes" id="UP000807716"/>
    </source>
</evidence>
<dbReference type="PRINTS" id="PR00385">
    <property type="entry name" value="P450"/>
</dbReference>
<dbReference type="AlphaFoldDB" id="A0A9P6U4Q2"/>
<dbReference type="InterPro" id="IPR017972">
    <property type="entry name" value="Cyt_P450_CS"/>
</dbReference>
<dbReference type="OrthoDB" id="1470350at2759"/>
<dbReference type="GO" id="GO:0016705">
    <property type="term" value="F:oxidoreductase activity, acting on paired donors, with incorporation or reduction of molecular oxygen"/>
    <property type="evidence" value="ECO:0007669"/>
    <property type="project" value="InterPro"/>
</dbReference>
<evidence type="ECO:0000256" key="3">
    <source>
        <dbReference type="ARBA" id="ARBA00023002"/>
    </source>
</evidence>
<dbReference type="InterPro" id="IPR036396">
    <property type="entry name" value="Cyt_P450_sf"/>
</dbReference>
<dbReference type="GO" id="GO:0004497">
    <property type="term" value="F:monooxygenase activity"/>
    <property type="evidence" value="ECO:0007669"/>
    <property type="project" value="UniProtKB-KW"/>
</dbReference>
<feature type="binding site" description="axial binding residue" evidence="5">
    <location>
        <position position="473"/>
    </location>
    <ligand>
        <name>heme</name>
        <dbReference type="ChEBI" id="CHEBI:30413"/>
    </ligand>
    <ligandPart>
        <name>Fe</name>
        <dbReference type="ChEBI" id="CHEBI:18248"/>
    </ligandPart>
</feature>
<dbReference type="GO" id="GO:0006629">
    <property type="term" value="P:lipid metabolic process"/>
    <property type="evidence" value="ECO:0007669"/>
    <property type="project" value="UniProtKB-ARBA"/>
</dbReference>
<organism evidence="8 9">
    <name type="scientific">Actinomortierella ambigua</name>
    <dbReference type="NCBI Taxonomy" id="1343610"/>
    <lineage>
        <taxon>Eukaryota</taxon>
        <taxon>Fungi</taxon>
        <taxon>Fungi incertae sedis</taxon>
        <taxon>Mucoromycota</taxon>
        <taxon>Mortierellomycotina</taxon>
        <taxon>Mortierellomycetes</taxon>
        <taxon>Mortierellales</taxon>
        <taxon>Mortierellaceae</taxon>
        <taxon>Actinomortierella</taxon>
    </lineage>
</organism>
<evidence type="ECO:0000256" key="2">
    <source>
        <dbReference type="ARBA" id="ARBA00022723"/>
    </source>
</evidence>
<dbReference type="Gene3D" id="1.10.630.10">
    <property type="entry name" value="Cytochrome P450"/>
    <property type="match status" value="1"/>
</dbReference>
<reference evidence="8" key="1">
    <citation type="journal article" date="2020" name="Fungal Divers.">
        <title>Resolving the Mortierellaceae phylogeny through synthesis of multi-gene phylogenetics and phylogenomics.</title>
        <authorList>
            <person name="Vandepol N."/>
            <person name="Liber J."/>
            <person name="Desiro A."/>
            <person name="Na H."/>
            <person name="Kennedy M."/>
            <person name="Barry K."/>
            <person name="Grigoriev I.V."/>
            <person name="Miller A.N."/>
            <person name="O'Donnell K."/>
            <person name="Stajich J.E."/>
            <person name="Bonito G."/>
        </authorList>
    </citation>
    <scope>NUCLEOTIDE SEQUENCE</scope>
    <source>
        <strain evidence="8">BC1065</strain>
    </source>
</reference>
<accession>A0A9P6U4Q2</accession>
<comment type="caution">
    <text evidence="8">The sequence shown here is derived from an EMBL/GenBank/DDBJ whole genome shotgun (WGS) entry which is preliminary data.</text>
</comment>
<dbReference type="InterPro" id="IPR001128">
    <property type="entry name" value="Cyt_P450"/>
</dbReference>
<gene>
    <name evidence="8" type="ORF">DFQ27_003502</name>
</gene>
<dbReference type="PROSITE" id="PS00086">
    <property type="entry name" value="CYTOCHROME_P450"/>
    <property type="match status" value="1"/>
</dbReference>
<keyword evidence="7" id="KW-0812">Transmembrane</keyword>
<name>A0A9P6U4Q2_9FUNG</name>
<dbReference type="InterPro" id="IPR002401">
    <property type="entry name" value="Cyt_P450_E_grp-I"/>
</dbReference>
<comment type="similarity">
    <text evidence="1 6">Belongs to the cytochrome P450 family.</text>
</comment>
<dbReference type="SUPFAM" id="SSF48264">
    <property type="entry name" value="Cytochrome P450"/>
    <property type="match status" value="1"/>
</dbReference>
<dbReference type="PRINTS" id="PR00463">
    <property type="entry name" value="EP450I"/>
</dbReference>
<comment type="cofactor">
    <cofactor evidence="5">
        <name>heme</name>
        <dbReference type="ChEBI" id="CHEBI:30413"/>
    </cofactor>
</comment>
<evidence type="ECO:0000256" key="6">
    <source>
        <dbReference type="RuleBase" id="RU000461"/>
    </source>
</evidence>
<dbReference type="PANTHER" id="PTHR24296">
    <property type="entry name" value="CYTOCHROME P450"/>
    <property type="match status" value="1"/>
</dbReference>
<evidence type="ECO:0000256" key="4">
    <source>
        <dbReference type="ARBA" id="ARBA00023004"/>
    </source>
</evidence>
<keyword evidence="2 5" id="KW-0479">Metal-binding</keyword>
<dbReference type="GO" id="GO:0020037">
    <property type="term" value="F:heme binding"/>
    <property type="evidence" value="ECO:0007669"/>
    <property type="project" value="InterPro"/>
</dbReference>
<feature type="transmembrane region" description="Helical" evidence="7">
    <location>
        <begin position="21"/>
        <end position="40"/>
    </location>
</feature>
<protein>
    <recommendedName>
        <fullName evidence="10">Cytochrome P450</fullName>
    </recommendedName>
</protein>
<keyword evidence="9" id="KW-1185">Reference proteome</keyword>
<evidence type="ECO:0000313" key="8">
    <source>
        <dbReference type="EMBL" id="KAG0260474.1"/>
    </source>
</evidence>
<evidence type="ECO:0000256" key="7">
    <source>
        <dbReference type="SAM" id="Phobius"/>
    </source>
</evidence>
<sequence length="527" mass="60022">MSLVALRRSVDLYLARQKRSPFEYIVLATIAFLLGAMIKYPDRAFGTRSRPDLKDKGSRGYPLIGNLPQIFANRHDPLGAILKNHVKYGNTTTATVPIIGRFIAVNTVEDMEYILKTNMENYIKGDLFRRTFSDLLGQGIFTSDGQQWRFHRKTASNIFTTRLYRDLVKGAFRSTAGELATVLEQKMKRGEYADLQKHFHALTLDAFGRLTFGLHFHAISTEGTHEFGDAFDYMTHVTESRSANPFWPWTDPFVPGKKRKIQEAIGILDKYATQAVEARRKETEEEKGTRPRDLLDHFINYENDDGSKLTDAELRDVFTNFMIAGRDTTAQGLTWVFYMLMSHPPVLAKLHEEIDAVFQGSDEYTYEQVAHDLPYAKAVFYETLRLYPPVTKNAKVAVEADILPCGVRVDAGDVISYSSYALARNQEVWGADAERFNPDRWLNEDPKAKSPFGKFRNESTFKFNSFNAGPRICLGQTFATLEALTTMAFLLQKFDFKLAPDHPIPVYKPSLTIPMQDPLLVEISKRQ</sequence>
<evidence type="ECO:0000256" key="5">
    <source>
        <dbReference type="PIRSR" id="PIRSR602401-1"/>
    </source>
</evidence>
<keyword evidence="6" id="KW-0503">Monooxygenase</keyword>
<keyword evidence="4 5" id="KW-0408">Iron</keyword>
<keyword evidence="5 6" id="KW-0349">Heme</keyword>
<keyword evidence="3 6" id="KW-0560">Oxidoreductase</keyword>
<proteinExistence type="inferred from homology"/>
<keyword evidence="7" id="KW-1133">Transmembrane helix</keyword>